<feature type="compositionally biased region" description="Polar residues" evidence="1">
    <location>
        <begin position="32"/>
        <end position="42"/>
    </location>
</feature>
<evidence type="ECO:0008006" key="4">
    <source>
        <dbReference type="Google" id="ProtNLM"/>
    </source>
</evidence>
<evidence type="ECO:0000256" key="1">
    <source>
        <dbReference type="SAM" id="MobiDB-lite"/>
    </source>
</evidence>
<name>A0ABR1TEG9_9PEZI</name>
<sequence>MSNQETSTSVDERASTSSSTSTSDRYLLDQYLQGQPDTTTEKQGAGLVGTRDQSGLQMAMYIKGWERIWEQAKTSDSDKS</sequence>
<feature type="region of interest" description="Disordered" evidence="1">
    <location>
        <begin position="1"/>
        <end position="51"/>
    </location>
</feature>
<protein>
    <recommendedName>
        <fullName evidence="4">ACB domain-containing protein</fullName>
    </recommendedName>
</protein>
<reference evidence="2 3" key="1">
    <citation type="submission" date="2023-01" db="EMBL/GenBank/DDBJ databases">
        <title>Analysis of 21 Apiospora genomes using comparative genomics revels a genus with tremendous synthesis potential of carbohydrate active enzymes and secondary metabolites.</title>
        <authorList>
            <person name="Sorensen T."/>
        </authorList>
    </citation>
    <scope>NUCLEOTIDE SEQUENCE [LARGE SCALE GENOMIC DNA]</scope>
    <source>
        <strain evidence="2 3">CBS 33761</strain>
    </source>
</reference>
<dbReference type="Proteomes" id="UP001444661">
    <property type="component" value="Unassembled WGS sequence"/>
</dbReference>
<accession>A0ABR1TEG9</accession>
<dbReference type="EMBL" id="JAQQWK010000003">
    <property type="protein sequence ID" value="KAK8045016.1"/>
    <property type="molecule type" value="Genomic_DNA"/>
</dbReference>
<organism evidence="2 3">
    <name type="scientific">Apiospora rasikravindrae</name>
    <dbReference type="NCBI Taxonomy" id="990691"/>
    <lineage>
        <taxon>Eukaryota</taxon>
        <taxon>Fungi</taxon>
        <taxon>Dikarya</taxon>
        <taxon>Ascomycota</taxon>
        <taxon>Pezizomycotina</taxon>
        <taxon>Sordariomycetes</taxon>
        <taxon>Xylariomycetidae</taxon>
        <taxon>Amphisphaeriales</taxon>
        <taxon>Apiosporaceae</taxon>
        <taxon>Apiospora</taxon>
    </lineage>
</organism>
<evidence type="ECO:0000313" key="2">
    <source>
        <dbReference type="EMBL" id="KAK8045016.1"/>
    </source>
</evidence>
<gene>
    <name evidence="2" type="ORF">PG993_005040</name>
</gene>
<comment type="caution">
    <text evidence="2">The sequence shown here is derived from an EMBL/GenBank/DDBJ whole genome shotgun (WGS) entry which is preliminary data.</text>
</comment>
<proteinExistence type="predicted"/>
<evidence type="ECO:0000313" key="3">
    <source>
        <dbReference type="Proteomes" id="UP001444661"/>
    </source>
</evidence>
<keyword evidence="3" id="KW-1185">Reference proteome</keyword>